<evidence type="ECO:0008006" key="4">
    <source>
        <dbReference type="Google" id="ProtNLM"/>
    </source>
</evidence>
<evidence type="ECO:0000256" key="1">
    <source>
        <dbReference type="SAM" id="Phobius"/>
    </source>
</evidence>
<dbReference type="InterPro" id="IPR036909">
    <property type="entry name" value="Cyt_c-like_dom_sf"/>
</dbReference>
<name>A0ABW1KYQ3_9PROT</name>
<keyword evidence="3" id="KW-1185">Reference proteome</keyword>
<gene>
    <name evidence="2" type="ORF">ACFMB1_09755</name>
</gene>
<dbReference type="Proteomes" id="UP001596116">
    <property type="component" value="Unassembled WGS sequence"/>
</dbReference>
<proteinExistence type="predicted"/>
<keyword evidence="1" id="KW-1133">Transmembrane helix</keyword>
<feature type="transmembrane region" description="Helical" evidence="1">
    <location>
        <begin position="7"/>
        <end position="28"/>
    </location>
</feature>
<evidence type="ECO:0000313" key="3">
    <source>
        <dbReference type="Proteomes" id="UP001596116"/>
    </source>
</evidence>
<dbReference type="RefSeq" id="WP_379878554.1">
    <property type="nucleotide sequence ID" value="NZ_JBHPON010000001.1"/>
</dbReference>
<dbReference type="SUPFAM" id="SSF46626">
    <property type="entry name" value="Cytochrome c"/>
    <property type="match status" value="1"/>
</dbReference>
<evidence type="ECO:0000313" key="2">
    <source>
        <dbReference type="EMBL" id="MFC6035828.1"/>
    </source>
</evidence>
<sequence>MTSAQDMLARIATMAAMIFAIVILVRLFSSEKPAAPAPSHEPAATVESDMAESVEEVWNGEINYAPAYAALNPYADIAASTTASVFDPHDEYRGLPRSAGVDSVAAWCSACHTLQIVMQQSQSRDGWDYLLHWMVDKQGMAEPPADTRAEILDYLSREFSE</sequence>
<organism evidence="2 3">
    <name type="scientific">Hyphococcus aureus</name>
    <dbReference type="NCBI Taxonomy" id="2666033"/>
    <lineage>
        <taxon>Bacteria</taxon>
        <taxon>Pseudomonadati</taxon>
        <taxon>Pseudomonadota</taxon>
        <taxon>Alphaproteobacteria</taxon>
        <taxon>Parvularculales</taxon>
        <taxon>Parvularculaceae</taxon>
        <taxon>Hyphococcus</taxon>
    </lineage>
</organism>
<comment type="caution">
    <text evidence="2">The sequence shown here is derived from an EMBL/GenBank/DDBJ whole genome shotgun (WGS) entry which is preliminary data.</text>
</comment>
<dbReference type="EMBL" id="JBHPON010000001">
    <property type="protein sequence ID" value="MFC6035828.1"/>
    <property type="molecule type" value="Genomic_DNA"/>
</dbReference>
<protein>
    <recommendedName>
        <fullName evidence="4">Cytochrome c domain-containing protein</fullName>
    </recommendedName>
</protein>
<keyword evidence="1" id="KW-0812">Transmembrane</keyword>
<reference evidence="2 3" key="1">
    <citation type="submission" date="2024-09" db="EMBL/GenBank/DDBJ databases">
        <authorList>
            <person name="Zhang Z.-H."/>
        </authorList>
    </citation>
    <scope>NUCLEOTIDE SEQUENCE [LARGE SCALE GENOMIC DNA]</scope>
    <source>
        <strain evidence="2 3">HHTR114</strain>
    </source>
</reference>
<keyword evidence="1" id="KW-0472">Membrane</keyword>
<accession>A0ABW1KYQ3</accession>
<dbReference type="Gene3D" id="1.10.760.10">
    <property type="entry name" value="Cytochrome c-like domain"/>
    <property type="match status" value="1"/>
</dbReference>